<dbReference type="Proteomes" id="UP000019377">
    <property type="component" value="Unassembled WGS sequence"/>
</dbReference>
<feature type="region of interest" description="Disordered" evidence="1">
    <location>
        <begin position="1"/>
        <end position="96"/>
    </location>
</feature>
<name>V5EHS4_KALBG</name>
<dbReference type="OrthoDB" id="2529379at2759"/>
<feature type="compositionally biased region" description="Basic and acidic residues" evidence="1">
    <location>
        <begin position="25"/>
        <end position="40"/>
    </location>
</feature>
<dbReference type="eggNOG" id="ENOG502RDBC">
    <property type="taxonomic scope" value="Eukaryota"/>
</dbReference>
<evidence type="ECO:0000313" key="2">
    <source>
        <dbReference type="EMBL" id="EST10151.1"/>
    </source>
</evidence>
<protein>
    <submittedName>
        <fullName evidence="2">Uncharacterized protein</fullName>
    </submittedName>
</protein>
<evidence type="ECO:0000313" key="3">
    <source>
        <dbReference type="Proteomes" id="UP000019377"/>
    </source>
</evidence>
<organism evidence="2 3">
    <name type="scientific">Kalmanozyma brasiliensis (strain GHG001)</name>
    <name type="common">Yeast</name>
    <name type="synonym">Pseudozyma brasiliensis</name>
    <dbReference type="NCBI Taxonomy" id="1365824"/>
    <lineage>
        <taxon>Eukaryota</taxon>
        <taxon>Fungi</taxon>
        <taxon>Dikarya</taxon>
        <taxon>Basidiomycota</taxon>
        <taxon>Ustilaginomycotina</taxon>
        <taxon>Ustilaginomycetes</taxon>
        <taxon>Ustilaginales</taxon>
        <taxon>Ustilaginaceae</taxon>
        <taxon>Kalmanozyma</taxon>
    </lineage>
</organism>
<sequence>MDDCPGCQAEMDDAIKASVESAQQEDQKRQQEKREQEELQRIYAANAEENERQRRLADEEERVLQRAMEDSRREAEEEAQRRAHHEEVLLEESRQHALREREQAIQREAEMLEAAKLASAAQEGQRRREKEALQDAEKKAIQLSLQEQEEDSYFVPDPKRSSVSSLGVEQKGQRALAGVDFGYSSLPFAPKLDKSSLPSGASSSSPSTPSTGPASAATSRSLFPPSIELTSVTKVAGKDDLANGSFFVIRAPSWKSLLRAIAWYGNTRVEPSPEQVAAASDRRSRCVLRAEVEFITPTRVDVGHGVGEHARASLTTGVLPRNPSPAHVSLCLSILPGEASAWLKSEEYALVRRESRRLDAWYAGKGSTRRLIQLARQPPSLPAPLVQIAQMLHASHTFSAACPSSGSTARHSPRDLHHAIERHDQGFVQKQKAWLAASNALANPTDKRASVQSGTSPDEDDEDDDDDVDFGDFSLLADGSFDAQDKVLMGKRQRLKAKVKRRLGKRSGDGRVVDEDLAAWITPFDVSQHG</sequence>
<reference evidence="3" key="1">
    <citation type="journal article" date="2013" name="Genome Announc.">
        <title>Draft genome sequence of Pseudozyma brasiliensis sp. nov. strain GHG001, a high producer of endo-1,4-xylanase isolated from an insect pest of sugarcane.</title>
        <authorList>
            <person name="Oliveira J.V.D.C."/>
            <person name="dos Santos R.A.C."/>
            <person name="Borges T.A."/>
            <person name="Riano-Pachon D.M."/>
            <person name="Goldman G.H."/>
        </authorList>
    </citation>
    <scope>NUCLEOTIDE SEQUENCE [LARGE SCALE GENOMIC DNA]</scope>
    <source>
        <strain evidence="3">GHG001</strain>
    </source>
</reference>
<feature type="compositionally biased region" description="Acidic residues" evidence="1">
    <location>
        <begin position="457"/>
        <end position="469"/>
    </location>
</feature>
<feature type="compositionally biased region" description="Low complexity" evidence="1">
    <location>
        <begin position="195"/>
        <end position="219"/>
    </location>
</feature>
<feature type="compositionally biased region" description="Basic and acidic residues" evidence="1">
    <location>
        <begin position="49"/>
        <end position="96"/>
    </location>
</feature>
<dbReference type="HOGENOM" id="CLU_513997_0_0_1"/>
<proteinExistence type="predicted"/>
<dbReference type="EMBL" id="KI545851">
    <property type="protein sequence ID" value="EST10151.1"/>
    <property type="molecule type" value="Genomic_DNA"/>
</dbReference>
<accession>V5EHS4</accession>
<dbReference type="STRING" id="1365824.V5EHS4"/>
<dbReference type="AlphaFoldDB" id="V5EHS4"/>
<feature type="region of interest" description="Disordered" evidence="1">
    <location>
        <begin position="194"/>
        <end position="220"/>
    </location>
</feature>
<feature type="region of interest" description="Disordered" evidence="1">
    <location>
        <begin position="440"/>
        <end position="469"/>
    </location>
</feature>
<keyword evidence="3" id="KW-1185">Reference proteome</keyword>
<feature type="region of interest" description="Disordered" evidence="1">
    <location>
        <begin position="116"/>
        <end position="169"/>
    </location>
</feature>
<gene>
    <name evidence="2" type="ORF">PSEUBRA_SCAF1g00576</name>
</gene>
<feature type="compositionally biased region" description="Basic and acidic residues" evidence="1">
    <location>
        <begin position="124"/>
        <end position="140"/>
    </location>
</feature>
<evidence type="ECO:0000256" key="1">
    <source>
        <dbReference type="SAM" id="MobiDB-lite"/>
    </source>
</evidence>